<keyword evidence="5" id="KW-0418">Kinase</keyword>
<reference evidence="11" key="1">
    <citation type="submission" date="2014-09" db="EMBL/GenBank/DDBJ databases">
        <authorList>
            <person name="Magalhaes I.L.F."/>
            <person name="Oliveira U."/>
            <person name="Santos F.R."/>
            <person name="Vidigal T.H.D.A."/>
            <person name="Brescovit A.D."/>
            <person name="Santos A.J."/>
        </authorList>
    </citation>
    <scope>NUCLEOTIDE SEQUENCE</scope>
    <source>
        <tissue evidence="11">Shoot tissue taken approximately 20 cm above the soil surface</tissue>
    </source>
</reference>
<feature type="domain" description="MSP" evidence="10">
    <location>
        <begin position="325"/>
        <end position="438"/>
    </location>
</feature>
<dbReference type="Gene3D" id="3.30.200.20">
    <property type="entry name" value="Phosphorylase Kinase, domain 1"/>
    <property type="match status" value="1"/>
</dbReference>
<evidence type="ECO:0000313" key="11">
    <source>
        <dbReference type="EMBL" id="JAD64846.1"/>
    </source>
</evidence>
<evidence type="ECO:0000256" key="4">
    <source>
        <dbReference type="ARBA" id="ARBA00022741"/>
    </source>
</evidence>
<dbReference type="PROSITE" id="PS50082">
    <property type="entry name" value="WD_REPEATS_2"/>
    <property type="match status" value="4"/>
</dbReference>
<dbReference type="Gene3D" id="2.60.40.10">
    <property type="entry name" value="Immunoglobulins"/>
    <property type="match status" value="1"/>
</dbReference>
<protein>
    <recommendedName>
        <fullName evidence="12">Protein kinase domain-containing protein</fullName>
    </recommendedName>
</protein>
<dbReference type="GO" id="GO:0005524">
    <property type="term" value="F:ATP binding"/>
    <property type="evidence" value="ECO:0007669"/>
    <property type="project" value="UniProtKB-UniRule"/>
</dbReference>
<keyword evidence="2" id="KW-0808">Transferase</keyword>
<dbReference type="Pfam" id="PF00069">
    <property type="entry name" value="Pkinase"/>
    <property type="match status" value="1"/>
</dbReference>
<accession>A0A0A9BN88</accession>
<dbReference type="PROSITE" id="PS00108">
    <property type="entry name" value="PROTEIN_KINASE_ST"/>
    <property type="match status" value="1"/>
</dbReference>
<dbReference type="CDD" id="cd00200">
    <property type="entry name" value="WD40"/>
    <property type="match status" value="1"/>
</dbReference>
<feature type="domain" description="Protein kinase" evidence="9">
    <location>
        <begin position="37"/>
        <end position="314"/>
    </location>
</feature>
<dbReference type="InterPro" id="IPR000719">
    <property type="entry name" value="Prot_kinase_dom"/>
</dbReference>
<keyword evidence="4 8" id="KW-0547">Nucleotide-binding</keyword>
<keyword evidence="6 8" id="KW-0067">ATP-binding</keyword>
<proteinExistence type="predicted"/>
<dbReference type="EMBL" id="GBRH01233049">
    <property type="protein sequence ID" value="JAD64846.1"/>
    <property type="molecule type" value="Transcribed_RNA"/>
</dbReference>
<dbReference type="PRINTS" id="PR00320">
    <property type="entry name" value="GPROTEINBRPT"/>
</dbReference>
<sequence>MDDEQGACSVLEDRLRDTSAVPTDLPLSLFKSITKDFSEELQIGAGGFGVVYKGVLRNGVVAVKKLSDQLIEDKPFIDEVACLMRTKHKNTVRFLGYCADTQGKIVEHEGRYVLADVRVRLLCFEYIDSGSLRSRLTDECDGLEWHVRYRIIEGVCQGLRYLHQEEKIVHLDLKPENILLDSNMVPKISDFGLSRLFDKEQTRAITSNHWGTKGYVAPEYLDHGLITLKSDIYSLGVIILEIVTGKRTQPKVENVHENWKNRLQTTFSHSSLEAYCQQVKRCVEIALNCTEVNSKNRPTIGEIINKLSETETAYQEKETATTSELLGIQPLELKFPFKPNELIPCPLHLTNHTDHRVAFRLHPRNPERYFTEWLCGVVPPRATYTLIVMMKEQQQPPLDQDEFLMEQSRIMYDEKLKEISQGAADDEFDNFFIEVEEMGADRVHELKLMAVCGPQAETTSEVISMLNLDKMVSMDVHPSKPWVVTGHFNGHVCIWNYQTKAMINSFEVTKEQEVLTVKFIAHKHWVVAGGGDYCIHVYSYKEMKIVKKFEALTEQITSLAIHPTEPYVLSASYDFEIKLWNWENGWRSSRKFKEEHSDSVMQVVFNAKDAKAFASASKDMTLKIWSVDSPRSKVTLAGHTSIVKCLDYFTRGDKQYLITGSDDGTAKIWDLQKKSCVETLKGHANRVNAVCSHPELPILLTGSRDGTVRLWNSNTFRLEGVLNFGLRKVQALTCMKGSRRVVIGYSNGLAITEIDNQGPC</sequence>
<dbReference type="InterPro" id="IPR000535">
    <property type="entry name" value="MSP_dom"/>
</dbReference>
<dbReference type="InterPro" id="IPR011009">
    <property type="entry name" value="Kinase-like_dom_sf"/>
</dbReference>
<evidence type="ECO:0000256" key="1">
    <source>
        <dbReference type="ARBA" id="ARBA00022574"/>
    </source>
</evidence>
<feature type="repeat" description="WD" evidence="7">
    <location>
        <begin position="680"/>
        <end position="712"/>
    </location>
</feature>
<evidence type="ECO:0000256" key="6">
    <source>
        <dbReference type="ARBA" id="ARBA00022840"/>
    </source>
</evidence>
<dbReference type="InterPro" id="IPR013783">
    <property type="entry name" value="Ig-like_fold"/>
</dbReference>
<feature type="repeat" description="WD" evidence="7">
    <location>
        <begin position="636"/>
        <end position="679"/>
    </location>
</feature>
<dbReference type="InterPro" id="IPR019775">
    <property type="entry name" value="WD40_repeat_CS"/>
</dbReference>
<dbReference type="InterPro" id="IPR008962">
    <property type="entry name" value="PapD-like_sf"/>
</dbReference>
<evidence type="ECO:0000259" key="9">
    <source>
        <dbReference type="PROSITE" id="PS50011"/>
    </source>
</evidence>
<dbReference type="InterPro" id="IPR017441">
    <property type="entry name" value="Protein_kinase_ATP_BS"/>
</dbReference>
<dbReference type="FunFam" id="1.10.510.10:FF:000870">
    <property type="entry name" value="OSJNBa0016N04.16-like protein"/>
    <property type="match status" value="1"/>
</dbReference>
<dbReference type="Pfam" id="PF00400">
    <property type="entry name" value="WD40"/>
    <property type="match status" value="5"/>
</dbReference>
<feature type="binding site" evidence="8">
    <location>
        <position position="65"/>
    </location>
    <ligand>
        <name>ATP</name>
        <dbReference type="ChEBI" id="CHEBI:30616"/>
    </ligand>
</feature>
<dbReference type="InterPro" id="IPR036322">
    <property type="entry name" value="WD40_repeat_dom_sf"/>
</dbReference>
<dbReference type="SUPFAM" id="SSF49354">
    <property type="entry name" value="PapD-like"/>
    <property type="match status" value="1"/>
</dbReference>
<feature type="repeat" description="WD" evidence="7">
    <location>
        <begin position="593"/>
        <end position="635"/>
    </location>
</feature>
<keyword evidence="1 7" id="KW-0853">WD repeat</keyword>
<evidence type="ECO:0000256" key="3">
    <source>
        <dbReference type="ARBA" id="ARBA00022737"/>
    </source>
</evidence>
<dbReference type="PROSITE" id="PS00678">
    <property type="entry name" value="WD_REPEATS_1"/>
    <property type="match status" value="1"/>
</dbReference>
<evidence type="ECO:0000256" key="2">
    <source>
        <dbReference type="ARBA" id="ARBA00022679"/>
    </source>
</evidence>
<name>A0A0A9BN88_ARUDO</name>
<dbReference type="Gene3D" id="1.10.510.10">
    <property type="entry name" value="Transferase(Phosphotransferase) domain 1"/>
    <property type="match status" value="1"/>
</dbReference>
<dbReference type="PROSITE" id="PS00107">
    <property type="entry name" value="PROTEIN_KINASE_ATP"/>
    <property type="match status" value="1"/>
</dbReference>
<dbReference type="Gene3D" id="2.130.10.10">
    <property type="entry name" value="YVTN repeat-like/Quinoprotein amine dehydrogenase"/>
    <property type="match status" value="1"/>
</dbReference>
<evidence type="ECO:0000259" key="10">
    <source>
        <dbReference type="PROSITE" id="PS50202"/>
    </source>
</evidence>
<evidence type="ECO:0000256" key="5">
    <source>
        <dbReference type="ARBA" id="ARBA00022777"/>
    </source>
</evidence>
<dbReference type="SMART" id="SM00220">
    <property type="entry name" value="S_TKc"/>
    <property type="match status" value="1"/>
</dbReference>
<organism evidence="11">
    <name type="scientific">Arundo donax</name>
    <name type="common">Giant reed</name>
    <name type="synonym">Donax arundinaceus</name>
    <dbReference type="NCBI Taxonomy" id="35708"/>
    <lineage>
        <taxon>Eukaryota</taxon>
        <taxon>Viridiplantae</taxon>
        <taxon>Streptophyta</taxon>
        <taxon>Embryophyta</taxon>
        <taxon>Tracheophyta</taxon>
        <taxon>Spermatophyta</taxon>
        <taxon>Magnoliopsida</taxon>
        <taxon>Liliopsida</taxon>
        <taxon>Poales</taxon>
        <taxon>Poaceae</taxon>
        <taxon>PACMAD clade</taxon>
        <taxon>Arundinoideae</taxon>
        <taxon>Arundineae</taxon>
        <taxon>Arundo</taxon>
    </lineage>
</organism>
<dbReference type="PANTHER" id="PTHR45707">
    <property type="entry name" value="C2 CALCIUM/LIPID-BINDING PLANT PHOSPHORIBOSYLTRANSFERASE FAMILY PROTEIN"/>
    <property type="match status" value="1"/>
</dbReference>
<dbReference type="Pfam" id="PF00635">
    <property type="entry name" value="Motile_Sperm"/>
    <property type="match status" value="1"/>
</dbReference>
<evidence type="ECO:0000256" key="8">
    <source>
        <dbReference type="PROSITE-ProRule" id="PRU10141"/>
    </source>
</evidence>
<evidence type="ECO:0008006" key="12">
    <source>
        <dbReference type="Google" id="ProtNLM"/>
    </source>
</evidence>
<dbReference type="InterPro" id="IPR015943">
    <property type="entry name" value="WD40/YVTN_repeat-like_dom_sf"/>
</dbReference>
<keyword evidence="3" id="KW-0677">Repeat</keyword>
<feature type="repeat" description="WD" evidence="7">
    <location>
        <begin position="549"/>
        <end position="581"/>
    </location>
</feature>
<dbReference type="PROSITE" id="PS50202">
    <property type="entry name" value="MSP"/>
    <property type="match status" value="1"/>
</dbReference>
<dbReference type="InterPro" id="IPR008271">
    <property type="entry name" value="Ser/Thr_kinase_AS"/>
</dbReference>
<reference evidence="11" key="2">
    <citation type="journal article" date="2015" name="Data Brief">
        <title>Shoot transcriptome of the giant reed, Arundo donax.</title>
        <authorList>
            <person name="Barrero R.A."/>
            <person name="Guerrero F.D."/>
            <person name="Moolhuijzen P."/>
            <person name="Goolsby J.A."/>
            <person name="Tidwell J."/>
            <person name="Bellgard S.E."/>
            <person name="Bellgard M.I."/>
        </authorList>
    </citation>
    <scope>NUCLEOTIDE SEQUENCE</scope>
    <source>
        <tissue evidence="11">Shoot tissue taken approximately 20 cm above the soil surface</tissue>
    </source>
</reference>
<dbReference type="SMART" id="SM00320">
    <property type="entry name" value="WD40"/>
    <property type="match status" value="6"/>
</dbReference>
<evidence type="ECO:0000256" key="7">
    <source>
        <dbReference type="PROSITE-ProRule" id="PRU00221"/>
    </source>
</evidence>
<dbReference type="GO" id="GO:0004672">
    <property type="term" value="F:protein kinase activity"/>
    <property type="evidence" value="ECO:0007669"/>
    <property type="project" value="InterPro"/>
</dbReference>
<dbReference type="InterPro" id="IPR020472">
    <property type="entry name" value="WD40_PAC1"/>
</dbReference>
<dbReference type="PROSITE" id="PS50294">
    <property type="entry name" value="WD_REPEATS_REGION"/>
    <property type="match status" value="4"/>
</dbReference>
<dbReference type="SUPFAM" id="SSF56112">
    <property type="entry name" value="Protein kinase-like (PK-like)"/>
    <property type="match status" value="1"/>
</dbReference>
<dbReference type="PROSITE" id="PS50011">
    <property type="entry name" value="PROTEIN_KINASE_DOM"/>
    <property type="match status" value="1"/>
</dbReference>
<dbReference type="AlphaFoldDB" id="A0A0A9BN88"/>
<dbReference type="SUPFAM" id="SSF50978">
    <property type="entry name" value="WD40 repeat-like"/>
    <property type="match status" value="1"/>
</dbReference>
<dbReference type="InterPro" id="IPR001680">
    <property type="entry name" value="WD40_rpt"/>
</dbReference>